<feature type="chain" id="PRO_5038774141" evidence="1">
    <location>
        <begin position="30"/>
        <end position="148"/>
    </location>
</feature>
<keyword evidence="1" id="KW-0732">Signal</keyword>
<comment type="caution">
    <text evidence="2">The sequence shown here is derived from an EMBL/GenBank/DDBJ whole genome shotgun (WGS) entry which is preliminary data.</text>
</comment>
<evidence type="ECO:0000313" key="2">
    <source>
        <dbReference type="EMBL" id="OPF80162.1"/>
    </source>
</evidence>
<evidence type="ECO:0000256" key="1">
    <source>
        <dbReference type="SAM" id="SignalP"/>
    </source>
</evidence>
<dbReference type="InterPro" id="IPR006311">
    <property type="entry name" value="TAT_signal"/>
</dbReference>
<dbReference type="AlphaFoldDB" id="A0A1V4D6P6"/>
<protein>
    <submittedName>
        <fullName evidence="2">Spore-associated protein A</fullName>
    </submittedName>
</protein>
<evidence type="ECO:0000313" key="3">
    <source>
        <dbReference type="Proteomes" id="UP000033615"/>
    </source>
</evidence>
<name>A0A1V4D6P6_9ACTN</name>
<organism evidence="2 3">
    <name type="scientific">Streptomyces antioxidans</name>
    <dbReference type="NCBI Taxonomy" id="1507734"/>
    <lineage>
        <taxon>Bacteria</taxon>
        <taxon>Bacillati</taxon>
        <taxon>Actinomycetota</taxon>
        <taxon>Actinomycetes</taxon>
        <taxon>Kitasatosporales</taxon>
        <taxon>Streptomycetaceae</taxon>
        <taxon>Streptomyces</taxon>
    </lineage>
</organism>
<dbReference type="EMBL" id="LAKD02000032">
    <property type="protein sequence ID" value="OPF80162.1"/>
    <property type="molecule type" value="Genomic_DNA"/>
</dbReference>
<dbReference type="Proteomes" id="UP000033615">
    <property type="component" value="Unassembled WGS sequence"/>
</dbReference>
<keyword evidence="3" id="KW-1185">Reference proteome</keyword>
<sequence length="148" mass="15098">MNLSRRIAATAALATAIAGTVALAPQASAAATASYNGVCGSGYKVVNSAPIGSKGTVFLTYNSAKGKNCVVTVRNATGKAVPMFAYLYVQGADEAAEDGGAYTSYAGPVYGDGRGKCVDWAGGIENQSTWTYGSNCGSLKAYRVTKGW</sequence>
<feature type="signal peptide" evidence="1">
    <location>
        <begin position="1"/>
        <end position="29"/>
    </location>
</feature>
<dbReference type="OrthoDB" id="1099523at2"/>
<reference evidence="2" key="1">
    <citation type="submission" date="2016-12" db="EMBL/GenBank/DDBJ databases">
        <title>Genome sequence of Streptomyces antioxidans MUSC 164.</title>
        <authorList>
            <person name="Lee L.-H."/>
            <person name="Ser H.-L."/>
        </authorList>
    </citation>
    <scope>NUCLEOTIDE SEQUENCE [LARGE SCALE GENOMIC DNA]</scope>
    <source>
        <strain evidence="2">MUSC 164</strain>
    </source>
</reference>
<gene>
    <name evidence="2" type="ORF">VT50_0213430</name>
</gene>
<proteinExistence type="predicted"/>
<accession>A0A1V4D6P6</accession>
<dbReference type="PROSITE" id="PS51318">
    <property type="entry name" value="TAT"/>
    <property type="match status" value="1"/>
</dbReference>
<dbReference type="RefSeq" id="WP_046086048.1">
    <property type="nucleotide sequence ID" value="NZ_LAKD02000032.1"/>
</dbReference>